<dbReference type="PROSITE" id="PS00107">
    <property type="entry name" value="PROTEIN_KINASE_ATP"/>
    <property type="match status" value="1"/>
</dbReference>
<evidence type="ECO:0000259" key="11">
    <source>
        <dbReference type="PROSITE" id="PS50011"/>
    </source>
</evidence>
<evidence type="ECO:0000313" key="12">
    <source>
        <dbReference type="EMBL" id="MEY8017880.1"/>
    </source>
</evidence>
<dbReference type="Gene3D" id="2.120.10.30">
    <property type="entry name" value="TolB, C-terminal domain"/>
    <property type="match status" value="1"/>
</dbReference>
<organism evidence="12 13">
    <name type="scientific">Mycobacterium servetii</name>
    <dbReference type="NCBI Taxonomy" id="3237418"/>
    <lineage>
        <taxon>Bacteria</taxon>
        <taxon>Bacillati</taxon>
        <taxon>Actinomycetota</taxon>
        <taxon>Actinomycetes</taxon>
        <taxon>Mycobacteriales</taxon>
        <taxon>Mycobacteriaceae</taxon>
        <taxon>Mycobacterium</taxon>
    </lineage>
</organism>
<feature type="domain" description="Protein kinase" evidence="11">
    <location>
        <begin position="262"/>
        <end position="526"/>
    </location>
</feature>
<evidence type="ECO:0000256" key="5">
    <source>
        <dbReference type="ARBA" id="ARBA00022741"/>
    </source>
</evidence>
<protein>
    <recommendedName>
        <fullName evidence="1">non-specific serine/threonine protein kinase</fullName>
        <ecNumber evidence="1">2.7.11.1</ecNumber>
    </recommendedName>
</protein>
<dbReference type="SMART" id="SM00220">
    <property type="entry name" value="S_TKc"/>
    <property type="match status" value="2"/>
</dbReference>
<keyword evidence="13" id="KW-1185">Reference proteome</keyword>
<dbReference type="SUPFAM" id="SSF63829">
    <property type="entry name" value="Calcium-dependent phosphotriesterase"/>
    <property type="match status" value="1"/>
</dbReference>
<evidence type="ECO:0000313" key="13">
    <source>
        <dbReference type="Proteomes" id="UP001564760"/>
    </source>
</evidence>
<evidence type="ECO:0000256" key="6">
    <source>
        <dbReference type="ARBA" id="ARBA00022777"/>
    </source>
</evidence>
<evidence type="ECO:0000256" key="1">
    <source>
        <dbReference type="ARBA" id="ARBA00012513"/>
    </source>
</evidence>
<gene>
    <name evidence="12" type="ORF">AB8998_24390</name>
</gene>
<dbReference type="PANTHER" id="PTHR43289">
    <property type="entry name" value="MITOGEN-ACTIVATED PROTEIN KINASE KINASE KINASE 20-RELATED"/>
    <property type="match status" value="1"/>
</dbReference>
<feature type="region of interest" description="Disordered" evidence="10">
    <location>
        <begin position="532"/>
        <end position="559"/>
    </location>
</feature>
<feature type="repeat" description="NHL" evidence="8">
    <location>
        <begin position="601"/>
        <end position="637"/>
    </location>
</feature>
<evidence type="ECO:0000256" key="4">
    <source>
        <dbReference type="ARBA" id="ARBA00022737"/>
    </source>
</evidence>
<keyword evidence="3" id="KW-0808">Transferase</keyword>
<name>A0ABV4C9D9_9MYCO</name>
<feature type="repeat" description="NHL" evidence="8">
    <location>
        <begin position="814"/>
        <end position="851"/>
    </location>
</feature>
<reference evidence="12 13" key="1">
    <citation type="submission" date="2024-08" db="EMBL/GenBank/DDBJ databases">
        <title>Mycobacterium servetensis sp. nov., a novel rapid-growing mycobacterial species recovered from a human patient in Zaragoza, Spain.</title>
        <authorList>
            <person name="Tristancho-Baro A.I."/>
            <person name="Buenestado-Serrano S."/>
            <person name="Garcia De Viedma D."/>
            <person name="Milagro-Beamonte A."/>
            <person name="Burillo N."/>
            <person name="Sanz S."/>
            <person name="Lopez-Calleja A.I."/>
            <person name="Penas-Utrilla D."/>
            <person name="Guardingo M."/>
            <person name="Garcia M.J."/>
            <person name="Vinuelas-Bayon J."/>
        </authorList>
    </citation>
    <scope>NUCLEOTIDE SEQUENCE [LARGE SCALE GENOMIC DNA]</scope>
    <source>
        <strain evidence="13">HUMS_12744610</strain>
    </source>
</reference>
<keyword evidence="7 9" id="KW-0067">ATP-binding</keyword>
<dbReference type="InterPro" id="IPR001258">
    <property type="entry name" value="NHL_repeat"/>
</dbReference>
<dbReference type="InterPro" id="IPR008271">
    <property type="entry name" value="Ser/Thr_kinase_AS"/>
</dbReference>
<dbReference type="Pfam" id="PF01436">
    <property type="entry name" value="NHL"/>
    <property type="match status" value="3"/>
</dbReference>
<dbReference type="Proteomes" id="UP001564760">
    <property type="component" value="Unassembled WGS sequence"/>
</dbReference>
<dbReference type="Pfam" id="PF00069">
    <property type="entry name" value="Pkinase"/>
    <property type="match status" value="2"/>
</dbReference>
<dbReference type="Gene3D" id="3.30.200.20">
    <property type="entry name" value="Phosphorylase Kinase, domain 1"/>
    <property type="match status" value="2"/>
</dbReference>
<dbReference type="InterPro" id="IPR017441">
    <property type="entry name" value="Protein_kinase_ATP_BS"/>
</dbReference>
<dbReference type="Gene3D" id="1.10.510.10">
    <property type="entry name" value="Transferase(Phosphotransferase) domain 1"/>
    <property type="match status" value="2"/>
</dbReference>
<feature type="domain" description="Protein kinase" evidence="11">
    <location>
        <begin position="12"/>
        <end position="240"/>
    </location>
</feature>
<dbReference type="SUPFAM" id="SSF56112">
    <property type="entry name" value="Protein kinase-like (PK-like)"/>
    <property type="match status" value="2"/>
</dbReference>
<dbReference type="RefSeq" id="WP_369740254.1">
    <property type="nucleotide sequence ID" value="NZ_JBGEDP010000001.1"/>
</dbReference>
<keyword evidence="2" id="KW-0723">Serine/threonine-protein kinase</keyword>
<sequence>MDEVEGEVFGRYRLLTVLRSGATGTVYRAHDTKMSREVAVKVLSPESAADAGHRERFQREVAIAARLSDPNILPVYEAGEIDGRPYLVRPAVADGITVQDLLNRDGPLHPMVAARVIVQVASALEAAHVAGVVHGDVTAANLLVGGAFVYLTDFGAAPTDGATVDARTDLYALTCVLYECLTGRPAVAGGVAPKPTPKPTDADPAIPAAFDEVIARGMADDPDDRYQTARELSAAAHNALTAPPAADTSEPAPINEIEFGRYRLFDKLGQGSMGAVYRAHDTALGRDVAVKLLQPELAAEAGFRERFRREAYAAGRLASPNIIPIYETGEIDGRVYMVMPIVDGVDLNKVLKREGALSPQKAVRVVEQVAAALDAAHKSGLVHRDVKPSNLLMVGEDFVYLIDFGLVHEADAGRLTLTNVAPGSPAYMAPERFAAGKDGKVVDARADVYSLACVLYECLTGRLPFSGGGVEGLAAAHRTDAPPKPSSIDPAIPAGFDRVVARGMAKDPGDRYQSAPELAVAARAALTDFSTHAAPPASATDPALSEQDTAPTARVPRKRSGRGKVLALAAVVVIAVVGGAVLLRATDQFPFHSAKPRGQVVLPFTGLDNPEEVAVDAKGDVYVTDSGNNRVLELAAGSTGQTVVPLAGLERPDDIAVDDAGDLEVTEPAQHRVLELTAGSANPTVLPFADLRDPTGVAVASRDRGNDRAVVVSDCAHNRVVELLAQSSEQTELPLSGLACPSAVTVGRGGALFVIDRDNERVLKLPRTATVPTVLPFVVGHPDNLAVDSGGNVYVTDSHDNHVTKFVKATHTSTTLPFNGLNHPQGIALDTAGNIYVVDTGNNRVLALPPGQD</sequence>
<dbReference type="PANTHER" id="PTHR43289:SF6">
    <property type="entry name" value="SERINE_THREONINE-PROTEIN KINASE NEKL-3"/>
    <property type="match status" value="1"/>
</dbReference>
<dbReference type="InterPro" id="IPR011009">
    <property type="entry name" value="Kinase-like_dom_sf"/>
</dbReference>
<evidence type="ECO:0000256" key="8">
    <source>
        <dbReference type="PROSITE-ProRule" id="PRU00504"/>
    </source>
</evidence>
<dbReference type="GO" id="GO:0016301">
    <property type="term" value="F:kinase activity"/>
    <property type="evidence" value="ECO:0007669"/>
    <property type="project" value="UniProtKB-KW"/>
</dbReference>
<evidence type="ECO:0000256" key="2">
    <source>
        <dbReference type="ARBA" id="ARBA00022527"/>
    </source>
</evidence>
<dbReference type="EMBL" id="JBGEDP010000001">
    <property type="protein sequence ID" value="MEY8017880.1"/>
    <property type="molecule type" value="Genomic_DNA"/>
</dbReference>
<dbReference type="PROSITE" id="PS50011">
    <property type="entry name" value="PROTEIN_KINASE_DOM"/>
    <property type="match status" value="2"/>
</dbReference>
<evidence type="ECO:0000256" key="10">
    <source>
        <dbReference type="SAM" id="MobiDB-lite"/>
    </source>
</evidence>
<dbReference type="EC" id="2.7.11.1" evidence="1"/>
<evidence type="ECO:0000256" key="7">
    <source>
        <dbReference type="ARBA" id="ARBA00022840"/>
    </source>
</evidence>
<dbReference type="PROSITE" id="PS00108">
    <property type="entry name" value="PROTEIN_KINASE_ST"/>
    <property type="match status" value="1"/>
</dbReference>
<accession>A0ABV4C9D9</accession>
<dbReference type="InterPro" id="IPR000719">
    <property type="entry name" value="Prot_kinase_dom"/>
</dbReference>
<comment type="caution">
    <text evidence="12">The sequence shown here is derived from an EMBL/GenBank/DDBJ whole genome shotgun (WGS) entry which is preliminary data.</text>
</comment>
<proteinExistence type="predicted"/>
<evidence type="ECO:0000256" key="3">
    <source>
        <dbReference type="ARBA" id="ARBA00022679"/>
    </source>
</evidence>
<dbReference type="PROSITE" id="PS51125">
    <property type="entry name" value="NHL"/>
    <property type="match status" value="2"/>
</dbReference>
<dbReference type="Gene3D" id="2.40.10.500">
    <property type="match status" value="1"/>
</dbReference>
<dbReference type="CDD" id="cd14952">
    <property type="entry name" value="NHL_PKND_like"/>
    <property type="match status" value="1"/>
</dbReference>
<keyword evidence="6 12" id="KW-0418">Kinase</keyword>
<dbReference type="InterPro" id="IPR035016">
    <property type="entry name" value="NHL_PKND"/>
</dbReference>
<dbReference type="InterPro" id="IPR008266">
    <property type="entry name" value="Tyr_kinase_AS"/>
</dbReference>
<evidence type="ECO:0000256" key="9">
    <source>
        <dbReference type="PROSITE-ProRule" id="PRU10141"/>
    </source>
</evidence>
<keyword evidence="4" id="KW-0677">Repeat</keyword>
<feature type="binding site" evidence="9">
    <location>
        <position position="291"/>
    </location>
    <ligand>
        <name>ATP</name>
        <dbReference type="ChEBI" id="CHEBI:30616"/>
    </ligand>
</feature>
<dbReference type="CDD" id="cd14014">
    <property type="entry name" value="STKc_PknB_like"/>
    <property type="match status" value="2"/>
</dbReference>
<dbReference type="PROSITE" id="PS00109">
    <property type="entry name" value="PROTEIN_KINASE_TYR"/>
    <property type="match status" value="1"/>
</dbReference>
<keyword evidence="5 9" id="KW-0547">Nucleotide-binding</keyword>
<dbReference type="InterPro" id="IPR011042">
    <property type="entry name" value="6-blade_b-propeller_TolB-like"/>
</dbReference>